<organism evidence="2 3">
    <name type="scientific">Glycomyces luteolus</name>
    <dbReference type="NCBI Taxonomy" id="2670330"/>
    <lineage>
        <taxon>Bacteria</taxon>
        <taxon>Bacillati</taxon>
        <taxon>Actinomycetota</taxon>
        <taxon>Actinomycetes</taxon>
        <taxon>Glycomycetales</taxon>
        <taxon>Glycomycetaceae</taxon>
        <taxon>Glycomyces</taxon>
    </lineage>
</organism>
<feature type="transmembrane region" description="Helical" evidence="1">
    <location>
        <begin position="12"/>
        <end position="32"/>
    </location>
</feature>
<protein>
    <recommendedName>
        <fullName evidence="4">DUF3298 domain-containing protein</fullName>
    </recommendedName>
</protein>
<dbReference type="EMBL" id="JAPZVP010000015">
    <property type="protein sequence ID" value="MDA1361620.1"/>
    <property type="molecule type" value="Genomic_DNA"/>
</dbReference>
<keyword evidence="1" id="KW-0472">Membrane</keyword>
<proteinExistence type="predicted"/>
<evidence type="ECO:0000313" key="2">
    <source>
        <dbReference type="EMBL" id="MDA1361620.1"/>
    </source>
</evidence>
<name>A0A9X3PDR7_9ACTN</name>
<keyword evidence="1" id="KW-1133">Transmembrane helix</keyword>
<dbReference type="AlphaFoldDB" id="A0A9X3PDR7"/>
<evidence type="ECO:0000256" key="1">
    <source>
        <dbReference type="SAM" id="Phobius"/>
    </source>
</evidence>
<accession>A0A9X3PDR7</accession>
<gene>
    <name evidence="2" type="ORF">O1R50_18475</name>
</gene>
<reference evidence="2" key="1">
    <citation type="submission" date="2022-12" db="EMBL/GenBank/DDBJ databases">
        <title>Gycomyces niveus sp.nov.,a novel actinomycete isolated from soil in Shouguan.</title>
        <authorList>
            <person name="Yang X."/>
        </authorList>
    </citation>
    <scope>NUCLEOTIDE SEQUENCE</scope>
    <source>
        <strain evidence="2">NEAU-A15</strain>
    </source>
</reference>
<dbReference type="RefSeq" id="WP_270111639.1">
    <property type="nucleotide sequence ID" value="NZ_JAPZVP010000015.1"/>
</dbReference>
<keyword evidence="1" id="KW-0812">Transmembrane</keyword>
<dbReference type="Proteomes" id="UP001146067">
    <property type="component" value="Unassembled WGS sequence"/>
</dbReference>
<comment type="caution">
    <text evidence="2">The sequence shown here is derived from an EMBL/GenBank/DDBJ whole genome shotgun (WGS) entry which is preliminary data.</text>
</comment>
<evidence type="ECO:0008006" key="4">
    <source>
        <dbReference type="Google" id="ProtNLM"/>
    </source>
</evidence>
<keyword evidence="3" id="KW-1185">Reference proteome</keyword>
<sequence>MRSTPSRRARLYIGILIAAVVAAAAVTVILRLGSDGDDAGTAASIGVTTVPVPDESPFLDLAVYYPKIEELPEDDPVNIALQSLVLDDLAGYEDFARQEAEALGTTEEVGAYAIDESRAVVESHEGFVSVALLVQQGLYHGMGDSYWLSTTVDINEARPVEIWELLIADRRPMAIFTQLVILELLKDDGICEDMLLENNFLNGIYSNYGGGLPYEEWDEHVNEYTYIDYAVTGEGIFVAFDEYGIGSGACGSMSTLIEWPVVEDYLSDYGRTVFETAAG</sequence>
<evidence type="ECO:0000313" key="3">
    <source>
        <dbReference type="Proteomes" id="UP001146067"/>
    </source>
</evidence>